<evidence type="ECO:0000256" key="8">
    <source>
        <dbReference type="ARBA" id="ARBA00023066"/>
    </source>
</evidence>
<proteinExistence type="inferred from homology"/>
<evidence type="ECO:0000256" key="9">
    <source>
        <dbReference type="ARBA" id="ARBA00023115"/>
    </source>
</evidence>
<reference evidence="16" key="1">
    <citation type="submission" date="2022-11" db="UniProtKB">
        <authorList>
            <consortium name="WormBaseParasite"/>
        </authorList>
    </citation>
    <scope>IDENTIFICATION</scope>
</reference>
<dbReference type="Gene3D" id="3.60.90.10">
    <property type="entry name" value="S-adenosylmethionine decarboxylase"/>
    <property type="match status" value="1"/>
</dbReference>
<keyword evidence="10" id="KW-0865">Zymogen</keyword>
<dbReference type="EC" id="4.1.1.50" evidence="4"/>
<evidence type="ECO:0000256" key="1">
    <source>
        <dbReference type="ARBA" id="ARBA00001928"/>
    </source>
</evidence>
<keyword evidence="12" id="KW-0704">Schiff base</keyword>
<keyword evidence="6" id="KW-0210">Decarboxylase</keyword>
<dbReference type="Proteomes" id="UP000887562">
    <property type="component" value="Unplaced"/>
</dbReference>
<evidence type="ECO:0000256" key="6">
    <source>
        <dbReference type="ARBA" id="ARBA00022793"/>
    </source>
</evidence>
<keyword evidence="15" id="KW-1185">Reference proteome</keyword>
<name>A0A915F040_9CEST</name>
<keyword evidence="13" id="KW-0670">Pyruvate</keyword>
<keyword evidence="9" id="KW-0620">Polyamine biosynthesis</keyword>
<protein>
    <recommendedName>
        <fullName evidence="4">adenosylmethionine decarboxylase</fullName>
        <ecNumber evidence="4">4.1.1.50</ecNumber>
    </recommendedName>
</protein>
<evidence type="ECO:0000256" key="4">
    <source>
        <dbReference type="ARBA" id="ARBA00012357"/>
    </source>
</evidence>
<dbReference type="GO" id="GO:0008295">
    <property type="term" value="P:spermidine biosynthetic process"/>
    <property type="evidence" value="ECO:0007669"/>
    <property type="project" value="UniProtKB-KW"/>
</dbReference>
<dbReference type="InterPro" id="IPR048283">
    <property type="entry name" value="AdoMetDC-like"/>
</dbReference>
<evidence type="ECO:0000256" key="7">
    <source>
        <dbReference type="ARBA" id="ARBA00022813"/>
    </source>
</evidence>
<dbReference type="Pfam" id="PF01536">
    <property type="entry name" value="SAM_decarbox"/>
    <property type="match status" value="1"/>
</dbReference>
<dbReference type="PANTHER" id="PTHR11570">
    <property type="entry name" value="S-ADENOSYLMETHIONINE DECARBOXYLASE"/>
    <property type="match status" value="1"/>
</dbReference>
<dbReference type="InterPro" id="IPR016067">
    <property type="entry name" value="S-AdoMet_deCO2ase_core"/>
</dbReference>
<dbReference type="GO" id="GO:0005829">
    <property type="term" value="C:cytosol"/>
    <property type="evidence" value="ECO:0007669"/>
    <property type="project" value="TreeGrafter"/>
</dbReference>
<comment type="cofactor">
    <cofactor evidence="1">
        <name>pyruvate</name>
        <dbReference type="ChEBI" id="CHEBI:15361"/>
    </cofactor>
</comment>
<evidence type="ECO:0000313" key="15">
    <source>
        <dbReference type="Proteomes" id="UP000887562"/>
    </source>
</evidence>
<keyword evidence="5" id="KW-0949">S-adenosyl-L-methionine</keyword>
<dbReference type="PROSITE" id="PS01336">
    <property type="entry name" value="ADOMETDC"/>
    <property type="match status" value="1"/>
</dbReference>
<keyword evidence="7" id="KW-0068">Autocatalytic cleavage</keyword>
<dbReference type="AlphaFoldDB" id="A0A915F040"/>
<dbReference type="InterPro" id="IPR018166">
    <property type="entry name" value="S-AdoMet_deCO2ase_CS"/>
</dbReference>
<dbReference type="PANTHER" id="PTHR11570:SF0">
    <property type="entry name" value="S-ADENOSYLMETHIONINE DECARBOXYLASE PROENZYME"/>
    <property type="match status" value="1"/>
</dbReference>
<evidence type="ECO:0000313" key="16">
    <source>
        <dbReference type="WBParaSite" id="maker-E.canG7_contigs_8162-snap-gene-0.11-mRNA-1"/>
    </source>
</evidence>
<evidence type="ECO:0000256" key="12">
    <source>
        <dbReference type="ARBA" id="ARBA00023270"/>
    </source>
</evidence>
<dbReference type="WBParaSite" id="maker-E.canG7_contigs_8162-snap-gene-0.11-mRNA-1">
    <property type="protein sequence ID" value="maker-E.canG7_contigs_8162-snap-gene-0.11-mRNA-1"/>
    <property type="gene ID" value="EcG7_07530"/>
</dbReference>
<sequence length="546" mass="62022">LHVASCHDSDVASLRRNLTVEKVPRKGRGVNAERRHSSGIRRLASLKTGEFAYSHCFYTRRCVRASPFVVRACVLTRICRPPEWHSHIRINVRSIGVVPFCLLIGEEGRARIKSTHTFYLCSMPQLSPVHINFDMKKYEGAEKLLEVWFFHDEDRISLCRGCPNLLELKRAQIEHLLKMAHCEIVAEYHNKRQFSFVLSESSLFITKNRIILKTCGQTQILQSLKPLIRYAMRLGFAKYVLYYSRRSFLFPELQAEPHGDFKNEISVLDKFCKTGAGYILGRLNGDCWNFYRGQSTSAQLKEPPGQTLELMMRDLNPVRMEVFYARASHSAEEATKCSGIADLFPHGRVSSYLFTPCGYSANGLMNEDEYFTVHVTPEPEFSYVSFETNVAMDNYPAFISRVLNIFQPESFICTFFSDSSSTYSTHAILEKAVTLSGYCRCDLHSACMDYGRKLTFVKYFRVSDRSEGADAVLVAETMGREERSRVPSAINAAEVQCSKSRITTSTSSASSATGVEKPWMKRTSNFVINVSTALRTIDRNIPPNVL</sequence>
<dbReference type="InterPro" id="IPR001985">
    <property type="entry name" value="S-AdoMet_decarboxylase_euk"/>
</dbReference>
<dbReference type="GO" id="GO:0006597">
    <property type="term" value="P:spermine biosynthetic process"/>
    <property type="evidence" value="ECO:0007669"/>
    <property type="project" value="InterPro"/>
</dbReference>
<comment type="catalytic activity">
    <reaction evidence="14">
        <text>S-adenosyl-L-methionine + H(+) = S-adenosyl 3-(methylsulfanyl)propylamine + CO2</text>
        <dbReference type="Rhea" id="RHEA:15981"/>
        <dbReference type="ChEBI" id="CHEBI:15378"/>
        <dbReference type="ChEBI" id="CHEBI:16526"/>
        <dbReference type="ChEBI" id="CHEBI:57443"/>
        <dbReference type="ChEBI" id="CHEBI:59789"/>
        <dbReference type="EC" id="4.1.1.50"/>
    </reaction>
</comment>
<evidence type="ECO:0000256" key="2">
    <source>
        <dbReference type="ARBA" id="ARBA00004911"/>
    </source>
</evidence>
<dbReference type="SUPFAM" id="SSF56276">
    <property type="entry name" value="S-adenosylmethionine decarboxylase"/>
    <property type="match status" value="1"/>
</dbReference>
<comment type="pathway">
    <text evidence="2">Amine and polyamine biosynthesis; S-adenosylmethioninamine biosynthesis; S-adenosylmethioninamine from S-adenosyl-L-methionine: step 1/1.</text>
</comment>
<evidence type="ECO:0000256" key="14">
    <source>
        <dbReference type="ARBA" id="ARBA00048112"/>
    </source>
</evidence>
<keyword evidence="8" id="KW-0745">Spermidine biosynthesis</keyword>
<evidence type="ECO:0000256" key="11">
    <source>
        <dbReference type="ARBA" id="ARBA00023239"/>
    </source>
</evidence>
<evidence type="ECO:0000256" key="5">
    <source>
        <dbReference type="ARBA" id="ARBA00022691"/>
    </source>
</evidence>
<dbReference type="GO" id="GO:0004014">
    <property type="term" value="F:adenosylmethionine decarboxylase activity"/>
    <property type="evidence" value="ECO:0007669"/>
    <property type="project" value="UniProtKB-EC"/>
</dbReference>
<evidence type="ECO:0000256" key="10">
    <source>
        <dbReference type="ARBA" id="ARBA00023145"/>
    </source>
</evidence>
<organism evidence="15 16">
    <name type="scientific">Echinococcus canadensis</name>
    <dbReference type="NCBI Taxonomy" id="519352"/>
    <lineage>
        <taxon>Eukaryota</taxon>
        <taxon>Metazoa</taxon>
        <taxon>Spiralia</taxon>
        <taxon>Lophotrochozoa</taxon>
        <taxon>Platyhelminthes</taxon>
        <taxon>Cestoda</taxon>
        <taxon>Eucestoda</taxon>
        <taxon>Cyclophyllidea</taxon>
        <taxon>Taeniidae</taxon>
        <taxon>Echinococcus</taxon>
        <taxon>Echinococcus canadensis group</taxon>
    </lineage>
</organism>
<accession>A0A915F040</accession>
<keyword evidence="11" id="KW-0456">Lyase</keyword>
<comment type="similarity">
    <text evidence="3">Belongs to the eukaryotic AdoMetDC family.</text>
</comment>
<evidence type="ECO:0000256" key="3">
    <source>
        <dbReference type="ARBA" id="ARBA00008466"/>
    </source>
</evidence>
<dbReference type="NCBIfam" id="TIGR00535">
    <property type="entry name" value="SAM_DCase"/>
    <property type="match status" value="1"/>
</dbReference>
<evidence type="ECO:0000256" key="13">
    <source>
        <dbReference type="ARBA" id="ARBA00023317"/>
    </source>
</evidence>